<evidence type="ECO:0000259" key="2">
    <source>
        <dbReference type="Pfam" id="PF00156"/>
    </source>
</evidence>
<reference evidence="4" key="1">
    <citation type="submission" date="2016-10" db="EMBL/GenBank/DDBJ databases">
        <authorList>
            <person name="Varghese N."/>
            <person name="Submissions S."/>
        </authorList>
    </citation>
    <scope>NUCLEOTIDE SEQUENCE [LARGE SCALE GENOMIC DNA]</scope>
    <source>
        <strain evidence="4">SP</strain>
    </source>
</reference>
<dbReference type="InterPro" id="IPR051910">
    <property type="entry name" value="ComF/GntX_DNA_util-trans"/>
</dbReference>
<organism evidence="3 4">
    <name type="scientific">Evansella caseinilytica</name>
    <dbReference type="NCBI Taxonomy" id="1503961"/>
    <lineage>
        <taxon>Bacteria</taxon>
        <taxon>Bacillati</taxon>
        <taxon>Bacillota</taxon>
        <taxon>Bacilli</taxon>
        <taxon>Bacillales</taxon>
        <taxon>Bacillaceae</taxon>
        <taxon>Evansella</taxon>
    </lineage>
</organism>
<dbReference type="AlphaFoldDB" id="A0A1H3S6F3"/>
<name>A0A1H3S6F3_9BACI</name>
<evidence type="ECO:0000313" key="4">
    <source>
        <dbReference type="Proteomes" id="UP000198935"/>
    </source>
</evidence>
<dbReference type="SUPFAM" id="SSF53271">
    <property type="entry name" value="PRTase-like"/>
    <property type="match status" value="1"/>
</dbReference>
<dbReference type="EMBL" id="FNPI01000010">
    <property type="protein sequence ID" value="SDZ33300.1"/>
    <property type="molecule type" value="Genomic_DNA"/>
</dbReference>
<dbReference type="PANTHER" id="PTHR47505:SF1">
    <property type="entry name" value="DNA UTILIZATION PROTEIN YHGH"/>
    <property type="match status" value="1"/>
</dbReference>
<dbReference type="Pfam" id="PF00156">
    <property type="entry name" value="Pribosyltran"/>
    <property type="match status" value="1"/>
</dbReference>
<dbReference type="InterPro" id="IPR000836">
    <property type="entry name" value="PRTase_dom"/>
</dbReference>
<dbReference type="Proteomes" id="UP000198935">
    <property type="component" value="Unassembled WGS sequence"/>
</dbReference>
<dbReference type="STRING" id="1503961.SAMN05421736_11019"/>
<dbReference type="Gene3D" id="3.40.50.2020">
    <property type="match status" value="1"/>
</dbReference>
<keyword evidence="4" id="KW-1185">Reference proteome</keyword>
<proteinExistence type="inferred from homology"/>
<evidence type="ECO:0000313" key="3">
    <source>
        <dbReference type="EMBL" id="SDZ33300.1"/>
    </source>
</evidence>
<accession>A0A1H3S6F3</accession>
<comment type="similarity">
    <text evidence="1">Belongs to the ComF/GntX family.</text>
</comment>
<dbReference type="CDD" id="cd06223">
    <property type="entry name" value="PRTases_typeI"/>
    <property type="match status" value="1"/>
</dbReference>
<gene>
    <name evidence="3" type="ORF">SAMN05421736_11019</name>
</gene>
<protein>
    <submittedName>
        <fullName evidence="3">Competence protein ComFC</fullName>
    </submittedName>
</protein>
<sequence>MNQRQDAVRCPKRCLLCDQTFGEAVKWTWIFGLEEEKAICDQCSSALQRIRVIGCEECGRPGMMVPNPSEEADRLQQELALTGGRRAELCDDCEKWRTIPPWDRLSFRHRALYIYNPFLQEVLARFKFRGDAAIARVFTGDLRALAGRVCRYDIVTAIPLKEKRQWERGFNQTELLAECFSSVPLLQRISSSEAKQSKRGRRERLDAVKGAFRLADKYRRNVQGKRILIVDDVYTTGATLRSAAEAIYEAGATEVAAITVARSVGKST</sequence>
<evidence type="ECO:0000256" key="1">
    <source>
        <dbReference type="ARBA" id="ARBA00008007"/>
    </source>
</evidence>
<dbReference type="InterPro" id="IPR029057">
    <property type="entry name" value="PRTase-like"/>
</dbReference>
<dbReference type="PANTHER" id="PTHR47505">
    <property type="entry name" value="DNA UTILIZATION PROTEIN YHGH"/>
    <property type="match status" value="1"/>
</dbReference>
<feature type="domain" description="Phosphoribosyltransferase" evidence="2">
    <location>
        <begin position="219"/>
        <end position="262"/>
    </location>
</feature>